<dbReference type="STRING" id="745531.A0A0C3NM46"/>
<dbReference type="OrthoDB" id="41445at2759"/>
<dbReference type="HOGENOM" id="CLU_041799_1_1_1"/>
<dbReference type="InterPro" id="IPR015947">
    <property type="entry name" value="PUA-like_sf"/>
</dbReference>
<reference evidence="5 6" key="1">
    <citation type="journal article" date="2014" name="PLoS Genet.">
        <title>Analysis of the Phlebiopsis gigantea genome, transcriptome and secretome provides insight into its pioneer colonization strategies of wood.</title>
        <authorList>
            <person name="Hori C."/>
            <person name="Ishida T."/>
            <person name="Igarashi K."/>
            <person name="Samejima M."/>
            <person name="Suzuki H."/>
            <person name="Master E."/>
            <person name="Ferreira P."/>
            <person name="Ruiz-Duenas F.J."/>
            <person name="Held B."/>
            <person name="Canessa P."/>
            <person name="Larrondo L.F."/>
            <person name="Schmoll M."/>
            <person name="Druzhinina I.S."/>
            <person name="Kubicek C.P."/>
            <person name="Gaskell J.A."/>
            <person name="Kersten P."/>
            <person name="St John F."/>
            <person name="Glasner J."/>
            <person name="Sabat G."/>
            <person name="Splinter BonDurant S."/>
            <person name="Syed K."/>
            <person name="Yadav J."/>
            <person name="Mgbeahuruike A.C."/>
            <person name="Kovalchuk A."/>
            <person name="Asiegbu F.O."/>
            <person name="Lackner G."/>
            <person name="Hoffmeister D."/>
            <person name="Rencoret J."/>
            <person name="Gutierrez A."/>
            <person name="Sun H."/>
            <person name="Lindquist E."/>
            <person name="Barry K."/>
            <person name="Riley R."/>
            <person name="Grigoriev I.V."/>
            <person name="Henrissat B."/>
            <person name="Kues U."/>
            <person name="Berka R.M."/>
            <person name="Martinez A.T."/>
            <person name="Covert S.F."/>
            <person name="Blanchette R.A."/>
            <person name="Cullen D."/>
        </authorList>
    </citation>
    <scope>NUCLEOTIDE SEQUENCE [LARGE SCALE GENOMIC DNA]</scope>
    <source>
        <strain evidence="5 6">11061_1 CR5-6</strain>
    </source>
</reference>
<keyword evidence="6" id="KW-1185">Reference proteome</keyword>
<sequence>MRHWLMKAEPETRLVKGKDVKFNVDDFEAVRTTPWEGVRNAEARNIMKSMKTGDRVLFYHSNCKNPGIAAFAEVSREAYPDYTAWDPSHPYFDAKTDKDNPKWFMVDVTFQTRASHFVSLALLKRIAASSLTPPADVKYIGKDGASAVTAMALINRGRLSVQPVEKIAYTVIQQLAETGGWDEGSTSTGKRQKVTKNAKATLGSSPAQAAITPEENRSDMDATGRKPKTDVRHKPAGKKRKATNESPPESAPLRRSTRSRK</sequence>
<accession>A0A0C3NM46</accession>
<organism evidence="5 6">
    <name type="scientific">Phlebiopsis gigantea (strain 11061_1 CR5-6)</name>
    <name type="common">White-rot fungus</name>
    <name type="synonym">Peniophora gigantea</name>
    <dbReference type="NCBI Taxonomy" id="745531"/>
    <lineage>
        <taxon>Eukaryota</taxon>
        <taxon>Fungi</taxon>
        <taxon>Dikarya</taxon>
        <taxon>Basidiomycota</taxon>
        <taxon>Agaricomycotina</taxon>
        <taxon>Agaricomycetes</taxon>
        <taxon>Polyporales</taxon>
        <taxon>Phanerochaetaceae</taxon>
        <taxon>Phlebiopsis</taxon>
    </lineage>
</organism>
<dbReference type="Pfam" id="PF01878">
    <property type="entry name" value="EVE"/>
    <property type="match status" value="1"/>
</dbReference>
<evidence type="ECO:0000313" key="6">
    <source>
        <dbReference type="Proteomes" id="UP000053257"/>
    </source>
</evidence>
<dbReference type="GO" id="GO:0005634">
    <property type="term" value="C:nucleus"/>
    <property type="evidence" value="ECO:0007669"/>
    <property type="project" value="UniProtKB-SubCell"/>
</dbReference>
<dbReference type="FunFam" id="3.10.590.10:FF:000006">
    <property type="entry name" value="Chromosome 7, whole genome shotgun sequence"/>
    <property type="match status" value="1"/>
</dbReference>
<evidence type="ECO:0000256" key="3">
    <source>
        <dbReference type="SAM" id="MobiDB-lite"/>
    </source>
</evidence>
<dbReference type="InterPro" id="IPR002740">
    <property type="entry name" value="EVE_domain"/>
</dbReference>
<dbReference type="PANTHER" id="PTHR14087:SF7">
    <property type="entry name" value="THYMOCYTE NUCLEAR PROTEIN 1"/>
    <property type="match status" value="1"/>
</dbReference>
<name>A0A0C3NM46_PHLG1</name>
<dbReference type="Gene3D" id="3.10.590.10">
    <property type="entry name" value="ph1033 like domains"/>
    <property type="match status" value="1"/>
</dbReference>
<evidence type="ECO:0000313" key="5">
    <source>
        <dbReference type="EMBL" id="KIP06139.1"/>
    </source>
</evidence>
<gene>
    <name evidence="5" type="ORF">PHLGIDRAFT_73084</name>
</gene>
<dbReference type="SUPFAM" id="SSF88697">
    <property type="entry name" value="PUA domain-like"/>
    <property type="match status" value="1"/>
</dbReference>
<dbReference type="PANTHER" id="PTHR14087">
    <property type="entry name" value="THYMOCYTE NUCLEAR PROTEIN 1"/>
    <property type="match status" value="1"/>
</dbReference>
<dbReference type="Proteomes" id="UP000053257">
    <property type="component" value="Unassembled WGS sequence"/>
</dbReference>
<dbReference type="CDD" id="cd21133">
    <property type="entry name" value="EVE"/>
    <property type="match status" value="1"/>
</dbReference>
<keyword evidence="2" id="KW-0539">Nucleus</keyword>
<dbReference type="EMBL" id="KN840524">
    <property type="protein sequence ID" value="KIP06139.1"/>
    <property type="molecule type" value="Genomic_DNA"/>
</dbReference>
<feature type="domain" description="EVE" evidence="4">
    <location>
        <begin position="2"/>
        <end position="174"/>
    </location>
</feature>
<comment type="subcellular location">
    <subcellularLocation>
        <location evidence="1">Nucleus</location>
    </subcellularLocation>
</comment>
<feature type="region of interest" description="Disordered" evidence="3">
    <location>
        <begin position="180"/>
        <end position="261"/>
    </location>
</feature>
<evidence type="ECO:0000259" key="4">
    <source>
        <dbReference type="Pfam" id="PF01878"/>
    </source>
</evidence>
<evidence type="ECO:0000256" key="2">
    <source>
        <dbReference type="ARBA" id="ARBA00023242"/>
    </source>
</evidence>
<feature type="compositionally biased region" description="Basic and acidic residues" evidence="3">
    <location>
        <begin position="214"/>
        <end position="233"/>
    </location>
</feature>
<dbReference type="AlphaFoldDB" id="A0A0C3NM46"/>
<dbReference type="InterPro" id="IPR052181">
    <property type="entry name" value="5hmC_binding"/>
</dbReference>
<evidence type="ECO:0000256" key="1">
    <source>
        <dbReference type="ARBA" id="ARBA00004123"/>
    </source>
</evidence>
<protein>
    <recommendedName>
        <fullName evidence="4">EVE domain-containing protein</fullName>
    </recommendedName>
</protein>
<dbReference type="InterPro" id="IPR047197">
    <property type="entry name" value="THYN1-like_EVE"/>
</dbReference>
<proteinExistence type="predicted"/>